<evidence type="ECO:0000256" key="1">
    <source>
        <dbReference type="SAM" id="Coils"/>
    </source>
</evidence>
<dbReference type="OrthoDB" id="2595509at2759"/>
<dbReference type="Proteomes" id="UP000266673">
    <property type="component" value="Unassembled WGS sequence"/>
</dbReference>
<reference evidence="3 4" key="1">
    <citation type="submission" date="2018-06" db="EMBL/GenBank/DDBJ databases">
        <title>Comparative genomics reveals the genomic features of Rhizophagus irregularis, R. cerebriforme, R. diaphanum and Gigaspora rosea, and their symbiotic lifestyle signature.</title>
        <authorList>
            <person name="Morin E."/>
            <person name="San Clemente H."/>
            <person name="Chen E.C.H."/>
            <person name="De La Providencia I."/>
            <person name="Hainaut M."/>
            <person name="Kuo A."/>
            <person name="Kohler A."/>
            <person name="Murat C."/>
            <person name="Tang N."/>
            <person name="Roy S."/>
            <person name="Loubradou J."/>
            <person name="Henrissat B."/>
            <person name="Grigoriev I.V."/>
            <person name="Corradi N."/>
            <person name="Roux C."/>
            <person name="Martin F.M."/>
        </authorList>
    </citation>
    <scope>NUCLEOTIDE SEQUENCE [LARGE SCALE GENOMIC DNA]</scope>
    <source>
        <strain evidence="3 4">DAOM 194757</strain>
    </source>
</reference>
<gene>
    <name evidence="3" type="ORF">C2G38_2149912</name>
</gene>
<feature type="compositionally biased region" description="Acidic residues" evidence="2">
    <location>
        <begin position="386"/>
        <end position="399"/>
    </location>
</feature>
<comment type="caution">
    <text evidence="3">The sequence shown here is derived from an EMBL/GenBank/DDBJ whole genome shotgun (WGS) entry which is preliminary data.</text>
</comment>
<feature type="compositionally biased region" description="Polar residues" evidence="2">
    <location>
        <begin position="126"/>
        <end position="144"/>
    </location>
</feature>
<evidence type="ECO:0000313" key="4">
    <source>
        <dbReference type="Proteomes" id="UP000266673"/>
    </source>
</evidence>
<keyword evidence="4" id="KW-1185">Reference proteome</keyword>
<keyword evidence="1" id="KW-0175">Coiled coil</keyword>
<feature type="region of interest" description="Disordered" evidence="2">
    <location>
        <begin position="126"/>
        <end position="166"/>
    </location>
</feature>
<protein>
    <submittedName>
        <fullName evidence="3">Uncharacterized protein</fullName>
    </submittedName>
</protein>
<feature type="coiled-coil region" evidence="1">
    <location>
        <begin position="311"/>
        <end position="342"/>
    </location>
</feature>
<feature type="region of interest" description="Disordered" evidence="2">
    <location>
        <begin position="65"/>
        <end position="111"/>
    </location>
</feature>
<proteinExistence type="predicted"/>
<evidence type="ECO:0000313" key="3">
    <source>
        <dbReference type="EMBL" id="RIB02616.1"/>
    </source>
</evidence>
<organism evidence="3 4">
    <name type="scientific">Gigaspora rosea</name>
    <dbReference type="NCBI Taxonomy" id="44941"/>
    <lineage>
        <taxon>Eukaryota</taxon>
        <taxon>Fungi</taxon>
        <taxon>Fungi incertae sedis</taxon>
        <taxon>Mucoromycota</taxon>
        <taxon>Glomeromycotina</taxon>
        <taxon>Glomeromycetes</taxon>
        <taxon>Diversisporales</taxon>
        <taxon>Gigasporaceae</taxon>
        <taxon>Gigaspora</taxon>
    </lineage>
</organism>
<accession>A0A397U6D0</accession>
<evidence type="ECO:0000256" key="2">
    <source>
        <dbReference type="SAM" id="MobiDB-lite"/>
    </source>
</evidence>
<sequence>MSTNRPSRHHGFRGYAADHDRLKRALLQPVQSWVKKWQYPNGGKNFEILKWTKSDKKLTFNDDESGIVATTRQQVNSEDTPTPTASIIQPPTEASTPQPSETEPDLNFSRPPFAKATSLLRQASLTSAVSTPGENLNSNNNNTPREIESSVANSPDIEEEEEGMEEVEVITSKTIITKNENLKFNEVKTVGEGIDIEDLYDQQTDERKNKKPIEFERQPLKSQEYEGENNEEYGVRTEEEDAEEDYDEPIEEYDEQPEDYGERTDEYEKQINEYPNAVEEYGEQNSEYEGPSSDYGGPSTEYTSRTNQYKVQEHNDEYDEVLSDYDEHSSEYDEQASEYEEQPNEFIELTEERSEHIPYQGQVTTQMTAYIDPDKEILEETKSTEDGEIEEGYEYLEDL</sequence>
<dbReference type="EMBL" id="QKWP01002639">
    <property type="protein sequence ID" value="RIB02616.1"/>
    <property type="molecule type" value="Genomic_DNA"/>
</dbReference>
<feature type="region of interest" description="Disordered" evidence="2">
    <location>
        <begin position="379"/>
        <end position="399"/>
    </location>
</feature>
<feature type="compositionally biased region" description="Acidic residues" evidence="2">
    <location>
        <begin position="156"/>
        <end position="166"/>
    </location>
</feature>
<dbReference type="AlphaFoldDB" id="A0A397U6D0"/>
<feature type="region of interest" description="Disordered" evidence="2">
    <location>
        <begin position="280"/>
        <end position="303"/>
    </location>
</feature>
<feature type="compositionally biased region" description="Polar residues" evidence="2">
    <location>
        <begin position="68"/>
        <end position="101"/>
    </location>
</feature>
<name>A0A397U6D0_9GLOM</name>
<feature type="region of interest" description="Disordered" evidence="2">
    <location>
        <begin position="197"/>
        <end position="265"/>
    </location>
</feature>
<feature type="compositionally biased region" description="Basic and acidic residues" evidence="2">
    <location>
        <begin position="204"/>
        <end position="219"/>
    </location>
</feature>
<feature type="compositionally biased region" description="Acidic residues" evidence="2">
    <location>
        <begin position="238"/>
        <end position="259"/>
    </location>
</feature>